<dbReference type="InterPro" id="IPR050597">
    <property type="entry name" value="Cytochrome_c_Oxidase_Subunit"/>
</dbReference>
<dbReference type="PATRIC" id="fig|1195246.3.peg.1852"/>
<evidence type="ECO:0000256" key="6">
    <source>
        <dbReference type="PROSITE-ProRule" id="PRU00433"/>
    </source>
</evidence>
<dbReference type="GO" id="GO:0009055">
    <property type="term" value="F:electron transfer activity"/>
    <property type="evidence" value="ECO:0007669"/>
    <property type="project" value="InterPro"/>
</dbReference>
<feature type="signal peptide" evidence="7">
    <location>
        <begin position="1"/>
        <end position="19"/>
    </location>
</feature>
<dbReference type="InterPro" id="IPR036909">
    <property type="entry name" value="Cyt_c-like_dom_sf"/>
</dbReference>
<dbReference type="SUPFAM" id="SSF46626">
    <property type="entry name" value="Cytochrome c"/>
    <property type="match status" value="1"/>
</dbReference>
<name>I8U6P7_9ALTE</name>
<evidence type="ECO:0000313" key="9">
    <source>
        <dbReference type="EMBL" id="EIW88991.1"/>
    </source>
</evidence>
<dbReference type="GO" id="GO:0046872">
    <property type="term" value="F:metal ion binding"/>
    <property type="evidence" value="ECO:0007669"/>
    <property type="project" value="UniProtKB-KW"/>
</dbReference>
<dbReference type="eggNOG" id="COG2863">
    <property type="taxonomic scope" value="Bacteria"/>
</dbReference>
<dbReference type="Pfam" id="PF00034">
    <property type="entry name" value="Cytochrom_C"/>
    <property type="match status" value="1"/>
</dbReference>
<accession>I8U6P7</accession>
<gene>
    <name evidence="9" type="ORF">AGRI_09395</name>
</gene>
<evidence type="ECO:0000256" key="3">
    <source>
        <dbReference type="ARBA" id="ARBA00022723"/>
    </source>
</evidence>
<keyword evidence="7" id="KW-0732">Signal</keyword>
<keyword evidence="4" id="KW-0249">Electron transport</keyword>
<dbReference type="RefSeq" id="WP_008984726.1">
    <property type="nucleotide sequence ID" value="NZ_AKKU01000015.1"/>
</dbReference>
<keyword evidence="10" id="KW-1185">Reference proteome</keyword>
<evidence type="ECO:0000256" key="2">
    <source>
        <dbReference type="ARBA" id="ARBA00022617"/>
    </source>
</evidence>
<dbReference type="Proteomes" id="UP000035062">
    <property type="component" value="Unassembled WGS sequence"/>
</dbReference>
<evidence type="ECO:0000256" key="1">
    <source>
        <dbReference type="ARBA" id="ARBA00022448"/>
    </source>
</evidence>
<evidence type="ECO:0000256" key="4">
    <source>
        <dbReference type="ARBA" id="ARBA00022982"/>
    </source>
</evidence>
<dbReference type="GO" id="GO:0020037">
    <property type="term" value="F:heme binding"/>
    <property type="evidence" value="ECO:0007669"/>
    <property type="project" value="InterPro"/>
</dbReference>
<dbReference type="EMBL" id="AKKU01000015">
    <property type="protein sequence ID" value="EIW88991.1"/>
    <property type="molecule type" value="Genomic_DNA"/>
</dbReference>
<reference evidence="9 10" key="1">
    <citation type="journal article" date="2012" name="J. Bacteriol.">
        <title>Genome Sequence of Pectin-Degrading Alishewanella agri, Isolated from Landfill Soil.</title>
        <authorList>
            <person name="Kim J."/>
            <person name="Jung J."/>
            <person name="Sung J.S."/>
            <person name="Chun J."/>
            <person name="Park W."/>
        </authorList>
    </citation>
    <scope>NUCLEOTIDE SEQUENCE [LARGE SCALE GENOMIC DNA]</scope>
    <source>
        <strain evidence="9 10">BL06</strain>
    </source>
</reference>
<evidence type="ECO:0000256" key="5">
    <source>
        <dbReference type="ARBA" id="ARBA00023004"/>
    </source>
</evidence>
<dbReference type="Gene3D" id="1.10.760.10">
    <property type="entry name" value="Cytochrome c-like domain"/>
    <property type="match status" value="1"/>
</dbReference>
<organism evidence="9 10">
    <name type="scientific">Alishewanella agri BL06</name>
    <dbReference type="NCBI Taxonomy" id="1195246"/>
    <lineage>
        <taxon>Bacteria</taxon>
        <taxon>Pseudomonadati</taxon>
        <taxon>Pseudomonadota</taxon>
        <taxon>Gammaproteobacteria</taxon>
        <taxon>Alteromonadales</taxon>
        <taxon>Alteromonadaceae</taxon>
        <taxon>Alishewanella</taxon>
    </lineage>
</organism>
<evidence type="ECO:0000259" key="8">
    <source>
        <dbReference type="PROSITE" id="PS51007"/>
    </source>
</evidence>
<keyword evidence="5 6" id="KW-0408">Iron</keyword>
<comment type="caution">
    <text evidence="9">The sequence shown here is derived from an EMBL/GenBank/DDBJ whole genome shotgun (WGS) entry which is preliminary data.</text>
</comment>
<sequence>MYKFVVAALLLALSGLVSATDAERGRQKAAVCVACHGADGIAVIAEYPNLAGQKVKYLQLAIKAYRDGERRHAVMSPMAAGLSEQDIADIAAFYASLPPAGTSSSK</sequence>
<dbReference type="PROSITE" id="PS51007">
    <property type="entry name" value="CYTC"/>
    <property type="match status" value="1"/>
</dbReference>
<keyword evidence="2 6" id="KW-0349">Heme</keyword>
<dbReference type="PANTHER" id="PTHR33751">
    <property type="entry name" value="CBB3-TYPE CYTOCHROME C OXIDASE SUBUNIT FIXP"/>
    <property type="match status" value="1"/>
</dbReference>
<dbReference type="AlphaFoldDB" id="I8U6P7"/>
<protein>
    <submittedName>
        <fullName evidence="9">Cytochrome c class I</fullName>
    </submittedName>
</protein>
<keyword evidence="1" id="KW-0813">Transport</keyword>
<feature type="chain" id="PRO_5003714674" evidence="7">
    <location>
        <begin position="20"/>
        <end position="106"/>
    </location>
</feature>
<dbReference type="PANTHER" id="PTHR33751:SF9">
    <property type="entry name" value="CYTOCHROME C4"/>
    <property type="match status" value="1"/>
</dbReference>
<dbReference type="InterPro" id="IPR009056">
    <property type="entry name" value="Cyt_c-like_dom"/>
</dbReference>
<evidence type="ECO:0000256" key="7">
    <source>
        <dbReference type="SAM" id="SignalP"/>
    </source>
</evidence>
<evidence type="ECO:0000313" key="10">
    <source>
        <dbReference type="Proteomes" id="UP000035062"/>
    </source>
</evidence>
<proteinExistence type="predicted"/>
<keyword evidence="3 6" id="KW-0479">Metal-binding</keyword>
<dbReference type="STRING" id="1195246.AGRI_09395"/>
<feature type="domain" description="Cytochrome c" evidence="8">
    <location>
        <begin position="20"/>
        <end position="98"/>
    </location>
</feature>